<organism evidence="3 4">
    <name type="scientific">Paenibacillus xanthanilyticus</name>
    <dbReference type="NCBI Taxonomy" id="1783531"/>
    <lineage>
        <taxon>Bacteria</taxon>
        <taxon>Bacillati</taxon>
        <taxon>Bacillota</taxon>
        <taxon>Bacilli</taxon>
        <taxon>Bacillales</taxon>
        <taxon>Paenibacillaceae</taxon>
        <taxon>Paenibacillus</taxon>
    </lineage>
</organism>
<feature type="transmembrane region" description="Helical" evidence="2">
    <location>
        <begin position="108"/>
        <end position="127"/>
    </location>
</feature>
<dbReference type="Pfam" id="PF07690">
    <property type="entry name" value="MFS_1"/>
    <property type="match status" value="1"/>
</dbReference>
<feature type="transmembrane region" description="Helical" evidence="2">
    <location>
        <begin position="311"/>
        <end position="330"/>
    </location>
</feature>
<feature type="transmembrane region" description="Helical" evidence="2">
    <location>
        <begin position="168"/>
        <end position="187"/>
    </location>
</feature>
<dbReference type="SUPFAM" id="SSF103473">
    <property type="entry name" value="MFS general substrate transporter"/>
    <property type="match status" value="1"/>
</dbReference>
<dbReference type="RefSeq" id="WP_377718238.1">
    <property type="nucleotide sequence ID" value="NZ_JBHSAM010000020.1"/>
</dbReference>
<evidence type="ECO:0000256" key="1">
    <source>
        <dbReference type="ARBA" id="ARBA00004651"/>
    </source>
</evidence>
<dbReference type="InterPro" id="IPR052528">
    <property type="entry name" value="Sugar_transport-like"/>
</dbReference>
<name>A0ABV8K1W2_9BACL</name>
<keyword evidence="2" id="KW-0472">Membrane</keyword>
<dbReference type="Proteomes" id="UP001595715">
    <property type="component" value="Unassembled WGS sequence"/>
</dbReference>
<accession>A0ABV8K1W2</accession>
<dbReference type="InterPro" id="IPR011701">
    <property type="entry name" value="MFS"/>
</dbReference>
<evidence type="ECO:0000313" key="4">
    <source>
        <dbReference type="Proteomes" id="UP001595715"/>
    </source>
</evidence>
<feature type="transmembrane region" description="Helical" evidence="2">
    <location>
        <begin position="281"/>
        <end position="299"/>
    </location>
</feature>
<feature type="transmembrane region" description="Helical" evidence="2">
    <location>
        <begin position="199"/>
        <end position="221"/>
    </location>
</feature>
<feature type="transmembrane region" description="Helical" evidence="2">
    <location>
        <begin position="336"/>
        <end position="358"/>
    </location>
</feature>
<feature type="transmembrane region" description="Helical" evidence="2">
    <location>
        <begin position="133"/>
        <end position="156"/>
    </location>
</feature>
<dbReference type="PANTHER" id="PTHR23526">
    <property type="entry name" value="INTEGRAL MEMBRANE TRANSPORT PROTEIN-RELATED"/>
    <property type="match status" value="1"/>
</dbReference>
<comment type="caution">
    <text evidence="3">The sequence shown here is derived from an EMBL/GenBank/DDBJ whole genome shotgun (WGS) entry which is preliminary data.</text>
</comment>
<feature type="transmembrane region" description="Helical" evidence="2">
    <location>
        <begin position="75"/>
        <end position="96"/>
    </location>
</feature>
<feature type="transmembrane region" description="Helical" evidence="2">
    <location>
        <begin position="257"/>
        <end position="275"/>
    </location>
</feature>
<feature type="transmembrane region" description="Helical" evidence="2">
    <location>
        <begin position="44"/>
        <end position="69"/>
    </location>
</feature>
<reference evidence="4" key="1">
    <citation type="journal article" date="2019" name="Int. J. Syst. Evol. Microbiol.">
        <title>The Global Catalogue of Microorganisms (GCM) 10K type strain sequencing project: providing services to taxonomists for standard genome sequencing and annotation.</title>
        <authorList>
            <consortium name="The Broad Institute Genomics Platform"/>
            <consortium name="The Broad Institute Genome Sequencing Center for Infectious Disease"/>
            <person name="Wu L."/>
            <person name="Ma J."/>
        </authorList>
    </citation>
    <scope>NUCLEOTIDE SEQUENCE [LARGE SCALE GENOMIC DNA]</scope>
    <source>
        <strain evidence="4">IBRC-M 10987</strain>
    </source>
</reference>
<keyword evidence="4" id="KW-1185">Reference proteome</keyword>
<dbReference type="InterPro" id="IPR036259">
    <property type="entry name" value="MFS_trans_sf"/>
</dbReference>
<dbReference type="EMBL" id="JBHSAM010000020">
    <property type="protein sequence ID" value="MFC4099544.1"/>
    <property type="molecule type" value="Genomic_DNA"/>
</dbReference>
<evidence type="ECO:0000313" key="3">
    <source>
        <dbReference type="EMBL" id="MFC4099544.1"/>
    </source>
</evidence>
<dbReference type="PANTHER" id="PTHR23526:SF2">
    <property type="entry name" value="MAJOR FACILITATOR SUPERFAMILY (MFS) PROFILE DOMAIN-CONTAINING PROTEIN"/>
    <property type="match status" value="1"/>
</dbReference>
<sequence length="436" mass="48111">MEQGKHSVQSQWAATMARGKMRTESFGGGGKRNYDSRSLDGQAVLLLVVQGLLGIANALSGTFVPVYLWKASQSLALIGWFNLFQATVSGLTFWLAGKWVKEHNKMHCLRLGVALSGAFYLTVLLIGKSAVDYAIPLGMLNGVALGLFWLAYNVVYFEVTEPGNRDRFNGLAGFLGSGAGILAPWISGLIITSQSGERGYTIIFTISVILFAVAVVMSFWLKKREAVGQYEWLYGFRQLTRKDSPWRRVVPAIMAQGVREGVFMFLINLLVYISTNNEQKVGNFSLITSFVALISFWLIGRLLTPDRRKTAMLIGAVMVTAVIIPLFWPLRYGNLLMFGIGSAIFMPLYIIPMTSTVFDMIGQSEESASRREEFIVLREAGLTAGRVIGLTSYLLVLPIAKGTPQAVPILLLAVGLFPIIGWLFIRPYLSKVKRPA</sequence>
<gene>
    <name evidence="3" type="ORF">ACFOZ8_07740</name>
</gene>
<feature type="transmembrane region" description="Helical" evidence="2">
    <location>
        <begin position="406"/>
        <end position="425"/>
    </location>
</feature>
<protein>
    <submittedName>
        <fullName evidence="3">MFS transporter</fullName>
    </submittedName>
</protein>
<feature type="transmembrane region" description="Helical" evidence="2">
    <location>
        <begin position="379"/>
        <end position="400"/>
    </location>
</feature>
<dbReference type="Gene3D" id="1.20.1250.20">
    <property type="entry name" value="MFS general substrate transporter like domains"/>
    <property type="match status" value="1"/>
</dbReference>
<proteinExistence type="predicted"/>
<dbReference type="CDD" id="cd06174">
    <property type="entry name" value="MFS"/>
    <property type="match status" value="1"/>
</dbReference>
<keyword evidence="2" id="KW-1133">Transmembrane helix</keyword>
<keyword evidence="2" id="KW-0812">Transmembrane</keyword>
<evidence type="ECO:0000256" key="2">
    <source>
        <dbReference type="SAM" id="Phobius"/>
    </source>
</evidence>
<comment type="subcellular location">
    <subcellularLocation>
        <location evidence="1">Cell membrane</location>
        <topology evidence="1">Multi-pass membrane protein</topology>
    </subcellularLocation>
</comment>